<protein>
    <recommendedName>
        <fullName evidence="6 7">Methionine aminopeptidase</fullName>
        <shortName evidence="6">MAP</shortName>
        <shortName evidence="6">MetAP</shortName>
        <ecNumber evidence="6 7">3.4.11.18</ecNumber>
    </recommendedName>
    <alternativeName>
        <fullName evidence="6">Peptidase M</fullName>
    </alternativeName>
</protein>
<gene>
    <name evidence="6 9" type="primary">map</name>
    <name evidence="9" type="ORF">O4U47_24035</name>
</gene>
<name>A0ABT4TSF1_9ACTN</name>
<dbReference type="HAMAP" id="MF_01974">
    <property type="entry name" value="MetAP_1"/>
    <property type="match status" value="1"/>
</dbReference>
<feature type="binding site" evidence="6">
    <location>
        <position position="111"/>
    </location>
    <ligand>
        <name>a divalent metal cation</name>
        <dbReference type="ChEBI" id="CHEBI:60240"/>
        <label>2</label>
        <note>catalytic</note>
    </ligand>
</feature>
<dbReference type="PRINTS" id="PR00599">
    <property type="entry name" value="MAPEPTIDASE"/>
</dbReference>
<dbReference type="Proteomes" id="UP001165685">
    <property type="component" value="Unassembled WGS sequence"/>
</dbReference>
<evidence type="ECO:0000313" key="10">
    <source>
        <dbReference type="Proteomes" id="UP001165685"/>
    </source>
</evidence>
<dbReference type="Pfam" id="PF00557">
    <property type="entry name" value="Peptidase_M24"/>
    <property type="match status" value="1"/>
</dbReference>
<evidence type="ECO:0000256" key="6">
    <source>
        <dbReference type="HAMAP-Rule" id="MF_01974"/>
    </source>
</evidence>
<organism evidence="9 10">
    <name type="scientific">Nocardiopsis suaedae</name>
    <dbReference type="NCBI Taxonomy" id="3018444"/>
    <lineage>
        <taxon>Bacteria</taxon>
        <taxon>Bacillati</taxon>
        <taxon>Actinomycetota</taxon>
        <taxon>Actinomycetes</taxon>
        <taxon>Streptosporangiales</taxon>
        <taxon>Nocardiopsidaceae</taxon>
        <taxon>Nocardiopsis</taxon>
    </lineage>
</organism>
<dbReference type="RefSeq" id="WP_270680228.1">
    <property type="nucleotide sequence ID" value="NZ_JAQFWP010000058.1"/>
</dbReference>
<dbReference type="SUPFAM" id="SSF55920">
    <property type="entry name" value="Creatinase/aminopeptidase"/>
    <property type="match status" value="1"/>
</dbReference>
<evidence type="ECO:0000256" key="5">
    <source>
        <dbReference type="ARBA" id="ARBA00022801"/>
    </source>
</evidence>
<feature type="domain" description="Peptidase M24" evidence="8">
    <location>
        <begin position="12"/>
        <end position="246"/>
    </location>
</feature>
<comment type="catalytic activity">
    <reaction evidence="6 7">
        <text>Release of N-terminal amino acids, preferentially methionine, from peptides and arylamides.</text>
        <dbReference type="EC" id="3.4.11.18"/>
    </reaction>
</comment>
<evidence type="ECO:0000256" key="7">
    <source>
        <dbReference type="RuleBase" id="RU003653"/>
    </source>
</evidence>
<dbReference type="InterPro" id="IPR001714">
    <property type="entry name" value="Pept_M24_MAP"/>
</dbReference>
<evidence type="ECO:0000259" key="8">
    <source>
        <dbReference type="Pfam" id="PF00557"/>
    </source>
</evidence>
<dbReference type="InterPro" id="IPR000994">
    <property type="entry name" value="Pept_M24"/>
</dbReference>
<dbReference type="InterPro" id="IPR002467">
    <property type="entry name" value="Pept_M24A_MAP1"/>
</dbReference>
<feature type="binding site" evidence="6">
    <location>
        <position position="239"/>
    </location>
    <ligand>
        <name>a divalent metal cation</name>
        <dbReference type="ChEBI" id="CHEBI:60240"/>
        <label>2</label>
        <note>catalytic</note>
    </ligand>
</feature>
<dbReference type="InterPro" id="IPR036005">
    <property type="entry name" value="Creatinase/aminopeptidase-like"/>
</dbReference>
<dbReference type="Gene3D" id="3.90.230.10">
    <property type="entry name" value="Creatinase/methionine aminopeptidase superfamily"/>
    <property type="match status" value="1"/>
</dbReference>
<feature type="binding site" evidence="6">
    <location>
        <position position="100"/>
    </location>
    <ligand>
        <name>a divalent metal cation</name>
        <dbReference type="ChEBI" id="CHEBI:60240"/>
        <label>1</label>
    </ligand>
</feature>
<comment type="function">
    <text evidence="1 6">Removes the N-terminal methionine from nascent proteins. The N-terminal methionine is often cleaved when the second residue in the primary sequence is small and uncharged (Met-Ala-, Cys, Gly, Pro, Ser, Thr, or Val). Requires deformylation of the N(alpha)-formylated initiator methionine before it can be hydrolyzed.</text>
</comment>
<dbReference type="CDD" id="cd01086">
    <property type="entry name" value="MetAP1"/>
    <property type="match status" value="1"/>
</dbReference>
<comment type="subunit">
    <text evidence="6">Monomer.</text>
</comment>
<dbReference type="PANTHER" id="PTHR43330">
    <property type="entry name" value="METHIONINE AMINOPEPTIDASE"/>
    <property type="match status" value="1"/>
</dbReference>
<feature type="binding site" evidence="6">
    <location>
        <position position="83"/>
    </location>
    <ligand>
        <name>substrate</name>
    </ligand>
</feature>
<dbReference type="PANTHER" id="PTHR43330:SF27">
    <property type="entry name" value="METHIONINE AMINOPEPTIDASE"/>
    <property type="match status" value="1"/>
</dbReference>
<keyword evidence="2 6" id="KW-0031">Aminopeptidase</keyword>
<feature type="binding site" evidence="6">
    <location>
        <position position="239"/>
    </location>
    <ligand>
        <name>a divalent metal cation</name>
        <dbReference type="ChEBI" id="CHEBI:60240"/>
        <label>1</label>
    </ligand>
</feature>
<dbReference type="EC" id="3.4.11.18" evidence="6 7"/>
<keyword evidence="3 6" id="KW-0645">Protease</keyword>
<reference evidence="9" key="1">
    <citation type="submission" date="2023-01" db="EMBL/GenBank/DDBJ databases">
        <title>Draft genome sequence of Nocardiopsis sp. LSu2-4 isolated from halophytes.</title>
        <authorList>
            <person name="Duangmal K."/>
            <person name="Chantavorakit T."/>
        </authorList>
    </citation>
    <scope>NUCLEOTIDE SEQUENCE</scope>
    <source>
        <strain evidence="9">LSu2-4</strain>
    </source>
</reference>
<feature type="binding site" evidence="6">
    <location>
        <position position="174"/>
    </location>
    <ligand>
        <name>a divalent metal cation</name>
        <dbReference type="ChEBI" id="CHEBI:60240"/>
        <label>2</label>
        <note>catalytic</note>
    </ligand>
</feature>
<feature type="binding site" evidence="6">
    <location>
        <position position="181"/>
    </location>
    <ligand>
        <name>substrate</name>
    </ligand>
</feature>
<evidence type="ECO:0000256" key="4">
    <source>
        <dbReference type="ARBA" id="ARBA00022723"/>
    </source>
</evidence>
<dbReference type="NCBIfam" id="TIGR00500">
    <property type="entry name" value="met_pdase_I"/>
    <property type="match status" value="1"/>
</dbReference>
<accession>A0ABT4TSF1</accession>
<dbReference type="EMBL" id="JAQFWP010000058">
    <property type="protein sequence ID" value="MDA2807601.1"/>
    <property type="molecule type" value="Genomic_DNA"/>
</dbReference>
<sequence length="255" mass="26283">MVTIKGPEELRRMREAGRVVARALAAAQEAARPGTTPEELDGVAADLIAAAGARPSFTGYRPTPAYAPYPAVLCVSVNDTVVHGIPGTVPLKEGDVVSIDCGAVVDGYHGDAARTFTVGPGDPGARRLIAATEKAYEAALAHMVPGARLSDLSHAIESTARAQGFGVLEDQGGHGIGTEMHEDPHLSNTGRPGRGPRLREGLVLAIEPLLTEGGADGSRLLADGWSIATADGSRAAHHENTVAVTAEGPWVLTAL</sequence>
<feature type="binding site" evidence="6">
    <location>
        <position position="207"/>
    </location>
    <ligand>
        <name>a divalent metal cation</name>
        <dbReference type="ChEBI" id="CHEBI:60240"/>
        <label>2</label>
        <note>catalytic</note>
    </ligand>
</feature>
<keyword evidence="10" id="KW-1185">Reference proteome</keyword>
<keyword evidence="4 6" id="KW-0479">Metal-binding</keyword>
<comment type="similarity">
    <text evidence="6">Belongs to the peptidase M24A family. Methionine aminopeptidase type 1 subfamily.</text>
</comment>
<dbReference type="GO" id="GO:0004239">
    <property type="term" value="F:initiator methionyl aminopeptidase activity"/>
    <property type="evidence" value="ECO:0007669"/>
    <property type="project" value="UniProtKB-EC"/>
</dbReference>
<evidence type="ECO:0000256" key="2">
    <source>
        <dbReference type="ARBA" id="ARBA00022438"/>
    </source>
</evidence>
<evidence type="ECO:0000313" key="9">
    <source>
        <dbReference type="EMBL" id="MDA2807601.1"/>
    </source>
</evidence>
<comment type="caution">
    <text evidence="9">The sequence shown here is derived from an EMBL/GenBank/DDBJ whole genome shotgun (WGS) entry which is preliminary data.</text>
</comment>
<keyword evidence="5 6" id="KW-0378">Hydrolase</keyword>
<proteinExistence type="inferred from homology"/>
<evidence type="ECO:0000256" key="3">
    <source>
        <dbReference type="ARBA" id="ARBA00022670"/>
    </source>
</evidence>
<evidence type="ECO:0000256" key="1">
    <source>
        <dbReference type="ARBA" id="ARBA00002521"/>
    </source>
</evidence>
<comment type="cofactor">
    <cofactor evidence="6">
        <name>Co(2+)</name>
        <dbReference type="ChEBI" id="CHEBI:48828"/>
    </cofactor>
    <cofactor evidence="6">
        <name>Zn(2+)</name>
        <dbReference type="ChEBI" id="CHEBI:29105"/>
    </cofactor>
    <cofactor evidence="6">
        <name>Mn(2+)</name>
        <dbReference type="ChEBI" id="CHEBI:29035"/>
    </cofactor>
    <cofactor evidence="6">
        <name>Fe(2+)</name>
        <dbReference type="ChEBI" id="CHEBI:29033"/>
    </cofactor>
    <text evidence="6">Binds 2 divalent metal cations per subunit. Has a high-affinity and a low affinity metal-binding site. The true nature of the physiological cofactor is under debate. The enzyme is active with cobalt, zinc, manganese or divalent iron ions. Most likely, methionine aminopeptidases function as mononuclear Fe(2+)-metalloproteases under physiological conditions, and the catalytically relevant metal-binding site has been assigned to the histidine-containing high-affinity site.</text>
</comment>
<feature type="binding site" evidence="6">
    <location>
        <position position="111"/>
    </location>
    <ligand>
        <name>a divalent metal cation</name>
        <dbReference type="ChEBI" id="CHEBI:60240"/>
        <label>1</label>
    </ligand>
</feature>